<keyword evidence="4" id="KW-1185">Reference proteome</keyword>
<feature type="domain" description="F-box" evidence="2">
    <location>
        <begin position="2"/>
        <end position="48"/>
    </location>
</feature>
<dbReference type="AlphaFoldDB" id="A0A0C9U4N3"/>
<name>A0A0C9U4N3_PAXIN</name>
<evidence type="ECO:0000256" key="1">
    <source>
        <dbReference type="SAM" id="MobiDB-lite"/>
    </source>
</evidence>
<dbReference type="Proteomes" id="UP000053647">
    <property type="component" value="Unassembled WGS sequence"/>
</dbReference>
<dbReference type="OrthoDB" id="3034442at2759"/>
<dbReference type="InterPro" id="IPR001810">
    <property type="entry name" value="F-box_dom"/>
</dbReference>
<proteinExistence type="predicted"/>
<evidence type="ECO:0000259" key="2">
    <source>
        <dbReference type="PROSITE" id="PS50181"/>
    </source>
</evidence>
<evidence type="ECO:0000313" key="4">
    <source>
        <dbReference type="Proteomes" id="UP000053647"/>
    </source>
</evidence>
<evidence type="ECO:0000313" key="3">
    <source>
        <dbReference type="EMBL" id="KIJ14407.1"/>
    </source>
</evidence>
<dbReference type="InterPro" id="IPR036047">
    <property type="entry name" value="F-box-like_dom_sf"/>
</dbReference>
<reference evidence="3 4" key="1">
    <citation type="submission" date="2014-06" db="EMBL/GenBank/DDBJ databases">
        <authorList>
            <consortium name="DOE Joint Genome Institute"/>
            <person name="Kuo A."/>
            <person name="Kohler A."/>
            <person name="Nagy L.G."/>
            <person name="Floudas D."/>
            <person name="Copeland A."/>
            <person name="Barry K.W."/>
            <person name="Cichocki N."/>
            <person name="Veneault-Fourrey C."/>
            <person name="LaButti K."/>
            <person name="Lindquist E.A."/>
            <person name="Lipzen A."/>
            <person name="Lundell T."/>
            <person name="Morin E."/>
            <person name="Murat C."/>
            <person name="Sun H."/>
            <person name="Tunlid A."/>
            <person name="Henrissat B."/>
            <person name="Grigoriev I.V."/>
            <person name="Hibbett D.S."/>
            <person name="Martin F."/>
            <person name="Nordberg H.P."/>
            <person name="Cantor M.N."/>
            <person name="Hua S.X."/>
        </authorList>
    </citation>
    <scope>NUCLEOTIDE SEQUENCE [LARGE SCALE GENOMIC DNA]</scope>
    <source>
        <strain evidence="3 4">ATCC 200175</strain>
    </source>
</reference>
<organism evidence="3 4">
    <name type="scientific">Paxillus involutus ATCC 200175</name>
    <dbReference type="NCBI Taxonomy" id="664439"/>
    <lineage>
        <taxon>Eukaryota</taxon>
        <taxon>Fungi</taxon>
        <taxon>Dikarya</taxon>
        <taxon>Basidiomycota</taxon>
        <taxon>Agaricomycotina</taxon>
        <taxon>Agaricomycetes</taxon>
        <taxon>Agaricomycetidae</taxon>
        <taxon>Boletales</taxon>
        <taxon>Paxilineae</taxon>
        <taxon>Paxillaceae</taxon>
        <taxon>Paxillus</taxon>
    </lineage>
</organism>
<dbReference type="EMBL" id="KN819343">
    <property type="protein sequence ID" value="KIJ14407.1"/>
    <property type="molecule type" value="Genomic_DNA"/>
</dbReference>
<sequence>MPLSLDALNDDILIYIFAALSIPDILILRQVSRRLSLLSRQYAVWYNACKSEILHDDIPFPKSPLTSLTTKDLERQTLRAYKLGTNWRSSNTKLYHVAEVANKSESIEEIKFLTHREQHWVVTTSRGIWSDLYLRDCDTLQVVAQWSPGKALFNGMAVNTDHDSDAAIAIAVQRNGVMSVEILSLSHDDPTSGVEIQSVATLNTCHKPIALRGDLVALCDHDSETLILNWKTQEQCLLKSPETRKDKPLHVIFAEGSIFVVRARSTCVFTEPRMLSQGNGLPITLPYVFVSFGWVDGVALALRPSTQFHTTSSSQPSLSILVRTKGDDPWRLEDQFKFSTFNATQNSTSPSTSHPDAPSIDNDTGTFPFTPVSRLYSPHHGPLRCSDMVLGPYGTAVWVQPADWAMAGLLSENGYLNYIPAAPSKETLVVAIFPGPLNRGSPEACIKVSFENNGFAWSCLDYDEERGLIALGSNFGGLTMFRL</sequence>
<gene>
    <name evidence="3" type="ORF">PAXINDRAFT_12772</name>
</gene>
<feature type="compositionally biased region" description="Polar residues" evidence="1">
    <location>
        <begin position="342"/>
        <end position="354"/>
    </location>
</feature>
<protein>
    <recommendedName>
        <fullName evidence="2">F-box domain-containing protein</fullName>
    </recommendedName>
</protein>
<dbReference type="HOGENOM" id="CLU_027585_0_0_1"/>
<reference evidence="4" key="2">
    <citation type="submission" date="2015-01" db="EMBL/GenBank/DDBJ databases">
        <title>Evolutionary Origins and Diversification of the Mycorrhizal Mutualists.</title>
        <authorList>
            <consortium name="DOE Joint Genome Institute"/>
            <consortium name="Mycorrhizal Genomics Consortium"/>
            <person name="Kohler A."/>
            <person name="Kuo A."/>
            <person name="Nagy L.G."/>
            <person name="Floudas D."/>
            <person name="Copeland A."/>
            <person name="Barry K.W."/>
            <person name="Cichocki N."/>
            <person name="Veneault-Fourrey C."/>
            <person name="LaButti K."/>
            <person name="Lindquist E.A."/>
            <person name="Lipzen A."/>
            <person name="Lundell T."/>
            <person name="Morin E."/>
            <person name="Murat C."/>
            <person name="Riley R."/>
            <person name="Ohm R."/>
            <person name="Sun H."/>
            <person name="Tunlid A."/>
            <person name="Henrissat B."/>
            <person name="Grigoriev I.V."/>
            <person name="Hibbett D.S."/>
            <person name="Martin F."/>
        </authorList>
    </citation>
    <scope>NUCLEOTIDE SEQUENCE [LARGE SCALE GENOMIC DNA]</scope>
    <source>
        <strain evidence="4">ATCC 200175</strain>
    </source>
</reference>
<dbReference type="Gene3D" id="1.20.1280.50">
    <property type="match status" value="1"/>
</dbReference>
<dbReference type="PROSITE" id="PS50181">
    <property type="entry name" value="FBOX"/>
    <property type="match status" value="1"/>
</dbReference>
<dbReference type="SUPFAM" id="SSF81383">
    <property type="entry name" value="F-box domain"/>
    <property type="match status" value="1"/>
</dbReference>
<accession>A0A0C9U4N3</accession>
<feature type="region of interest" description="Disordered" evidence="1">
    <location>
        <begin position="342"/>
        <end position="363"/>
    </location>
</feature>